<keyword evidence="1" id="KW-0695">RNA-directed DNA polymerase</keyword>
<keyword evidence="1" id="KW-0548">Nucleotidyltransferase</keyword>
<accession>A0A6G0W0H9</accession>
<organism evidence="1 2">
    <name type="scientific">Aphis craccivora</name>
    <name type="common">Cowpea aphid</name>
    <dbReference type="NCBI Taxonomy" id="307492"/>
    <lineage>
        <taxon>Eukaryota</taxon>
        <taxon>Metazoa</taxon>
        <taxon>Ecdysozoa</taxon>
        <taxon>Arthropoda</taxon>
        <taxon>Hexapoda</taxon>
        <taxon>Insecta</taxon>
        <taxon>Pterygota</taxon>
        <taxon>Neoptera</taxon>
        <taxon>Paraneoptera</taxon>
        <taxon>Hemiptera</taxon>
        <taxon>Sternorrhyncha</taxon>
        <taxon>Aphidomorpha</taxon>
        <taxon>Aphidoidea</taxon>
        <taxon>Aphididae</taxon>
        <taxon>Aphidini</taxon>
        <taxon>Aphis</taxon>
        <taxon>Aphis</taxon>
    </lineage>
</organism>
<sequence length="63" mass="6945">MLRINNYVIEVSFDTGINDGFNEYGQVRQDRNRSIVGNVRAVTSIEDGGDGTGFPYIGDNAFV</sequence>
<keyword evidence="2" id="KW-1185">Reference proteome</keyword>
<reference evidence="1 2" key="1">
    <citation type="submission" date="2019-08" db="EMBL/GenBank/DDBJ databases">
        <title>Whole genome of Aphis craccivora.</title>
        <authorList>
            <person name="Voronova N.V."/>
            <person name="Shulinski R.S."/>
            <person name="Bandarenka Y.V."/>
            <person name="Zhorov D.G."/>
            <person name="Warner D."/>
        </authorList>
    </citation>
    <scope>NUCLEOTIDE SEQUENCE [LARGE SCALE GENOMIC DNA]</scope>
    <source>
        <strain evidence="1">180601</strain>
        <tissue evidence="1">Whole Body</tissue>
    </source>
</reference>
<evidence type="ECO:0000313" key="2">
    <source>
        <dbReference type="Proteomes" id="UP000478052"/>
    </source>
</evidence>
<comment type="caution">
    <text evidence="1">The sequence shown here is derived from an EMBL/GenBank/DDBJ whole genome shotgun (WGS) entry which is preliminary data.</text>
</comment>
<dbReference type="Proteomes" id="UP000478052">
    <property type="component" value="Unassembled WGS sequence"/>
</dbReference>
<gene>
    <name evidence="1" type="ORF">FWK35_00033816</name>
</gene>
<name>A0A6G0W0H9_APHCR</name>
<dbReference type="AlphaFoldDB" id="A0A6G0W0H9"/>
<dbReference type="GO" id="GO:0003964">
    <property type="term" value="F:RNA-directed DNA polymerase activity"/>
    <property type="evidence" value="ECO:0007669"/>
    <property type="project" value="UniProtKB-KW"/>
</dbReference>
<protein>
    <submittedName>
        <fullName evidence="1">Reverse transcriptase domain-containing protein</fullName>
    </submittedName>
</protein>
<keyword evidence="1" id="KW-0808">Transferase</keyword>
<dbReference type="EMBL" id="VUJU01009877">
    <property type="protein sequence ID" value="KAF0717106.1"/>
    <property type="molecule type" value="Genomic_DNA"/>
</dbReference>
<evidence type="ECO:0000313" key="1">
    <source>
        <dbReference type="EMBL" id="KAF0717106.1"/>
    </source>
</evidence>
<proteinExistence type="predicted"/>